<keyword evidence="2 7" id="KW-0121">Carboxypeptidase</keyword>
<keyword evidence="3 7" id="KW-0645">Protease</keyword>
<proteinExistence type="inferred from homology"/>
<dbReference type="PANTHER" id="PTHR11802:SF113">
    <property type="entry name" value="SERINE CARBOXYPEPTIDASE CTSA-4.1"/>
    <property type="match status" value="1"/>
</dbReference>
<sequence length="506" mass="56187">MVKARLIPFFVDSLFGFLILVLALEVALAKTGNSPNDQFTFKSEDHIRLQSIPSDDFTSLIHPQFPGHRVRIKKSNFCDPTVNVYTGYLDVNAGAKHLFFYFFESRRDPQNDDVLMWINGGPGCSSSLGLLMELGPCSIDMRKNASTGSNGTTWNPYGWNEAANVFFLDQPVGVGFSYADYGENIQTTEDAAKDVHAFISIFFETFKEFSGRALHLSGESYGGRYLPVFASEIYDQNQIAVKEGRAENVINLQSMIIGNGNTGVEYLYPGKYEIECGVAALEVPFQLINKCVRMKRALPRCQHALKAGCFDQFDLMNCRAAIDFCDNELSKPLRDSGRNPYDVSKMCVGSDLCYAENEMIAKYLDLPQTRELLGVSPHSPSNFSACSDAVGNGFDAHMDKYAIPTQYHVAALLDRGVRVLIYAGTYDWQCNWVSNKAWTDALEWGGAGTYVKEEMRVWAVDPDREAGEVKGNGFDAQNGKGGLAFVTIKGAGHMMSLFFSFFFLAA</sequence>
<evidence type="ECO:0000256" key="3">
    <source>
        <dbReference type="ARBA" id="ARBA00022670"/>
    </source>
</evidence>
<keyword evidence="5 7" id="KW-0378">Hydrolase</keyword>
<evidence type="ECO:0000256" key="4">
    <source>
        <dbReference type="ARBA" id="ARBA00022729"/>
    </source>
</evidence>
<dbReference type="RefSeq" id="XP_043013900.1">
    <property type="nucleotide sequence ID" value="XM_043149296.1"/>
</dbReference>
<dbReference type="PRINTS" id="PR00724">
    <property type="entry name" value="CRBOXYPTASEC"/>
</dbReference>
<organism evidence="8 9">
    <name type="scientific">Marasmius oreades</name>
    <name type="common">fairy-ring Marasmius</name>
    <dbReference type="NCBI Taxonomy" id="181124"/>
    <lineage>
        <taxon>Eukaryota</taxon>
        <taxon>Fungi</taxon>
        <taxon>Dikarya</taxon>
        <taxon>Basidiomycota</taxon>
        <taxon>Agaricomycotina</taxon>
        <taxon>Agaricomycetes</taxon>
        <taxon>Agaricomycetidae</taxon>
        <taxon>Agaricales</taxon>
        <taxon>Marasmiineae</taxon>
        <taxon>Marasmiaceae</taxon>
        <taxon>Marasmius</taxon>
    </lineage>
</organism>
<evidence type="ECO:0000256" key="1">
    <source>
        <dbReference type="ARBA" id="ARBA00009431"/>
    </source>
</evidence>
<dbReference type="AlphaFoldDB" id="A0A9P7UZI3"/>
<comment type="caution">
    <text evidence="8">The sequence shown here is derived from an EMBL/GenBank/DDBJ whole genome shotgun (WGS) entry which is preliminary data.</text>
</comment>
<gene>
    <name evidence="8" type="ORF">E1B28_004774</name>
</gene>
<dbReference type="Gene3D" id="3.40.50.1820">
    <property type="entry name" value="alpha/beta hydrolase"/>
    <property type="match status" value="1"/>
</dbReference>
<evidence type="ECO:0000313" key="9">
    <source>
        <dbReference type="Proteomes" id="UP001049176"/>
    </source>
</evidence>
<dbReference type="InterPro" id="IPR029058">
    <property type="entry name" value="AB_hydrolase_fold"/>
</dbReference>
<dbReference type="EMBL" id="CM032182">
    <property type="protein sequence ID" value="KAG7097430.1"/>
    <property type="molecule type" value="Genomic_DNA"/>
</dbReference>
<dbReference type="GO" id="GO:0006508">
    <property type="term" value="P:proteolysis"/>
    <property type="evidence" value="ECO:0007669"/>
    <property type="project" value="UniProtKB-KW"/>
</dbReference>
<dbReference type="InterPro" id="IPR001563">
    <property type="entry name" value="Peptidase_S10"/>
</dbReference>
<dbReference type="GO" id="GO:0004185">
    <property type="term" value="F:serine-type carboxypeptidase activity"/>
    <property type="evidence" value="ECO:0007669"/>
    <property type="project" value="UniProtKB-UniRule"/>
</dbReference>
<evidence type="ECO:0000313" key="8">
    <source>
        <dbReference type="EMBL" id="KAG7097430.1"/>
    </source>
</evidence>
<dbReference type="GeneID" id="66073850"/>
<dbReference type="PROSITE" id="PS00131">
    <property type="entry name" value="CARBOXYPEPT_SER_SER"/>
    <property type="match status" value="1"/>
</dbReference>
<protein>
    <recommendedName>
        <fullName evidence="7">Carboxypeptidase</fullName>
        <ecNumber evidence="7">3.4.16.-</ecNumber>
    </recommendedName>
</protein>
<feature type="chain" id="PRO_5040531859" description="Carboxypeptidase" evidence="7">
    <location>
        <begin position="30"/>
        <end position="506"/>
    </location>
</feature>
<reference evidence="8" key="1">
    <citation type="journal article" date="2021" name="Genome Biol. Evol.">
        <title>The assembled and annotated genome of the fairy-ring fungus Marasmius oreades.</title>
        <authorList>
            <person name="Hiltunen M."/>
            <person name="Ament-Velasquez S.L."/>
            <person name="Johannesson H."/>
        </authorList>
    </citation>
    <scope>NUCLEOTIDE SEQUENCE</scope>
    <source>
        <strain evidence="8">03SP1</strain>
    </source>
</reference>
<dbReference type="Proteomes" id="UP001049176">
    <property type="component" value="Chromosome 2"/>
</dbReference>
<accession>A0A9P7UZI3</accession>
<name>A0A9P7UZI3_9AGAR</name>
<dbReference type="Pfam" id="PF00450">
    <property type="entry name" value="Peptidase_S10"/>
    <property type="match status" value="1"/>
</dbReference>
<feature type="signal peptide" evidence="7">
    <location>
        <begin position="1"/>
        <end position="29"/>
    </location>
</feature>
<dbReference type="InterPro" id="IPR018202">
    <property type="entry name" value="Ser_caboxypep_ser_AS"/>
</dbReference>
<evidence type="ECO:0000256" key="2">
    <source>
        <dbReference type="ARBA" id="ARBA00022645"/>
    </source>
</evidence>
<dbReference type="KEGG" id="more:E1B28_004774"/>
<evidence type="ECO:0000256" key="7">
    <source>
        <dbReference type="RuleBase" id="RU361156"/>
    </source>
</evidence>
<evidence type="ECO:0000256" key="6">
    <source>
        <dbReference type="ARBA" id="ARBA00023180"/>
    </source>
</evidence>
<dbReference type="GO" id="GO:0000324">
    <property type="term" value="C:fungal-type vacuole"/>
    <property type="evidence" value="ECO:0007669"/>
    <property type="project" value="TreeGrafter"/>
</dbReference>
<dbReference type="PANTHER" id="PTHR11802">
    <property type="entry name" value="SERINE PROTEASE FAMILY S10 SERINE CARBOXYPEPTIDASE"/>
    <property type="match status" value="1"/>
</dbReference>
<keyword evidence="4 7" id="KW-0732">Signal</keyword>
<dbReference type="EC" id="3.4.16.-" evidence="7"/>
<comment type="similarity">
    <text evidence="1 7">Belongs to the peptidase S10 family.</text>
</comment>
<keyword evidence="6" id="KW-0325">Glycoprotein</keyword>
<dbReference type="SUPFAM" id="SSF53474">
    <property type="entry name" value="alpha/beta-Hydrolases"/>
    <property type="match status" value="1"/>
</dbReference>
<evidence type="ECO:0000256" key="5">
    <source>
        <dbReference type="ARBA" id="ARBA00022801"/>
    </source>
</evidence>
<keyword evidence="9" id="KW-1185">Reference proteome</keyword>
<dbReference type="OrthoDB" id="443318at2759"/>
<dbReference type="Gene3D" id="1.10.287.410">
    <property type="match status" value="1"/>
</dbReference>